<dbReference type="GO" id="GO:0051536">
    <property type="term" value="F:iron-sulfur cluster binding"/>
    <property type="evidence" value="ECO:0007669"/>
    <property type="project" value="UniProtKB-KW"/>
</dbReference>
<gene>
    <name evidence="10" type="ORF">GX950_01120</name>
</gene>
<evidence type="ECO:0000313" key="11">
    <source>
        <dbReference type="Proteomes" id="UP000526302"/>
    </source>
</evidence>
<dbReference type="Proteomes" id="UP000526302">
    <property type="component" value="Unassembled WGS sequence"/>
</dbReference>
<protein>
    <submittedName>
        <fullName evidence="10">Cysteine desulfurase</fullName>
    </submittedName>
</protein>
<evidence type="ECO:0000256" key="6">
    <source>
        <dbReference type="ARBA" id="ARBA00023004"/>
    </source>
</evidence>
<accession>A0A7K4BYV2</accession>
<evidence type="ECO:0000256" key="3">
    <source>
        <dbReference type="ARBA" id="ARBA00022679"/>
    </source>
</evidence>
<evidence type="ECO:0000313" key="10">
    <source>
        <dbReference type="EMBL" id="NMA44398.1"/>
    </source>
</evidence>
<dbReference type="NCBIfam" id="NF002806">
    <property type="entry name" value="PRK02948.1"/>
    <property type="match status" value="1"/>
</dbReference>
<evidence type="ECO:0000256" key="1">
    <source>
        <dbReference type="ARBA" id="ARBA00001933"/>
    </source>
</evidence>
<reference evidence="10 11" key="1">
    <citation type="journal article" date="2020" name="Biotechnol. Biofuels">
        <title>New insights from the biogas microbiome by comprehensive genome-resolved metagenomics of nearly 1600 species originating from multiple anaerobic digesters.</title>
        <authorList>
            <person name="Campanaro S."/>
            <person name="Treu L."/>
            <person name="Rodriguez-R L.M."/>
            <person name="Kovalovszki A."/>
            <person name="Ziels R.M."/>
            <person name="Maus I."/>
            <person name="Zhu X."/>
            <person name="Kougias P.G."/>
            <person name="Basile A."/>
            <person name="Luo G."/>
            <person name="Schluter A."/>
            <person name="Konstantinidis K.T."/>
            <person name="Angelidaki I."/>
        </authorList>
    </citation>
    <scope>NUCLEOTIDE SEQUENCE [LARGE SCALE GENOMIC DNA]</scope>
    <source>
        <strain evidence="10">AS22ysBPME_79</strain>
    </source>
</reference>
<keyword evidence="8" id="KW-0175">Coiled coil</keyword>
<proteinExistence type="inferred from homology"/>
<dbReference type="PANTHER" id="PTHR11601">
    <property type="entry name" value="CYSTEINE DESULFURYLASE FAMILY MEMBER"/>
    <property type="match status" value="1"/>
</dbReference>
<sequence>MKTIYLDHGSTTPVRKEVLKESLPYFSKIYGNPSSFHTTGLIAKKEINKARKKIAKILNCEEEEIIFTGSGTESINLAIKGIALNELVKGKKGHFITQKTEHDAVLETMKWIEKLGFEVTYLNVDEKGIVKLDELKNAIRDDTLLVSIMYANNEIGTIQPIKKIAQIIHEKGKLFHTDACQATEYLSINTKKLGVDMMTINGSKIYSYKGSGILFKKKNIKLTPLIHGGHQERGTRSGTENTPAIIALAKALEISEKEKKKENERLTKLRNYMIKRIENEIEKVKINGDKKNRLPNNVNVSFYGVEGESILLRLNEEGIRASTGSACSSQSLEPSHVLLATGLTHELAHGSIRFTLGKNTTKKEIDYTINKLKKIIPFLRTISSAWKKIKTKR</sequence>
<dbReference type="GO" id="GO:0046872">
    <property type="term" value="F:metal ion binding"/>
    <property type="evidence" value="ECO:0007669"/>
    <property type="project" value="UniProtKB-KW"/>
</dbReference>
<evidence type="ECO:0000256" key="7">
    <source>
        <dbReference type="ARBA" id="ARBA00023014"/>
    </source>
</evidence>
<dbReference type="Gene3D" id="3.90.1150.10">
    <property type="entry name" value="Aspartate Aminotransferase, domain 1"/>
    <property type="match status" value="1"/>
</dbReference>
<dbReference type="InterPro" id="IPR016454">
    <property type="entry name" value="Cysteine_dSase"/>
</dbReference>
<evidence type="ECO:0000256" key="8">
    <source>
        <dbReference type="SAM" id="Coils"/>
    </source>
</evidence>
<evidence type="ECO:0000256" key="4">
    <source>
        <dbReference type="ARBA" id="ARBA00022723"/>
    </source>
</evidence>
<keyword evidence="4" id="KW-0479">Metal-binding</keyword>
<name>A0A7K4BYV2_9ARCH</name>
<dbReference type="GO" id="GO:0016782">
    <property type="term" value="F:transferase activity, transferring sulphur-containing groups"/>
    <property type="evidence" value="ECO:0007669"/>
    <property type="project" value="UniProtKB-ARBA"/>
</dbReference>
<dbReference type="PANTHER" id="PTHR11601:SF34">
    <property type="entry name" value="CYSTEINE DESULFURASE"/>
    <property type="match status" value="1"/>
</dbReference>
<keyword evidence="6" id="KW-0408">Iron</keyword>
<keyword evidence="7" id="KW-0411">Iron-sulfur</keyword>
<dbReference type="FunFam" id="3.40.640.10:FF:000084">
    <property type="entry name" value="IscS-like cysteine desulfurase"/>
    <property type="match status" value="1"/>
</dbReference>
<dbReference type="Pfam" id="PF00266">
    <property type="entry name" value="Aminotran_5"/>
    <property type="match status" value="1"/>
</dbReference>
<dbReference type="Gene3D" id="3.40.640.10">
    <property type="entry name" value="Type I PLP-dependent aspartate aminotransferase-like (Major domain)"/>
    <property type="match status" value="1"/>
</dbReference>
<keyword evidence="3" id="KW-0808">Transferase</keyword>
<dbReference type="AlphaFoldDB" id="A0A7K4BYV2"/>
<keyword evidence="5" id="KW-0663">Pyridoxal phosphate</keyword>
<organism evidence="10 11">
    <name type="scientific">Candidatus Iainarchaeum sp</name>
    <dbReference type="NCBI Taxonomy" id="3101447"/>
    <lineage>
        <taxon>Archaea</taxon>
        <taxon>Candidatus Iainarchaeota</taxon>
        <taxon>Candidatus Iainarchaeia</taxon>
        <taxon>Candidatus Iainarchaeales</taxon>
        <taxon>Candidatus Iainarchaeaceae</taxon>
        <taxon>Candidatus Iainarchaeum</taxon>
    </lineage>
</organism>
<feature type="coiled-coil region" evidence="8">
    <location>
        <begin position="245"/>
        <end position="294"/>
    </location>
</feature>
<dbReference type="InterPro" id="IPR015422">
    <property type="entry name" value="PyrdxlP-dep_Trfase_small"/>
</dbReference>
<comment type="cofactor">
    <cofactor evidence="1">
        <name>pyridoxal 5'-phosphate</name>
        <dbReference type="ChEBI" id="CHEBI:597326"/>
    </cofactor>
</comment>
<dbReference type="Gene3D" id="1.10.260.50">
    <property type="match status" value="1"/>
</dbReference>
<dbReference type="EMBL" id="JAAZKV010000009">
    <property type="protein sequence ID" value="NMA44398.1"/>
    <property type="molecule type" value="Genomic_DNA"/>
</dbReference>
<comment type="similarity">
    <text evidence="2">Belongs to the class-V pyridoxal-phosphate-dependent aminotransferase family. NifS/IscS subfamily.</text>
</comment>
<dbReference type="InterPro" id="IPR000192">
    <property type="entry name" value="Aminotrans_V_dom"/>
</dbReference>
<evidence type="ECO:0000256" key="5">
    <source>
        <dbReference type="ARBA" id="ARBA00022898"/>
    </source>
</evidence>
<dbReference type="SUPFAM" id="SSF53383">
    <property type="entry name" value="PLP-dependent transferases"/>
    <property type="match status" value="1"/>
</dbReference>
<dbReference type="InterPro" id="IPR015424">
    <property type="entry name" value="PyrdxlP-dep_Trfase"/>
</dbReference>
<comment type="caution">
    <text evidence="10">The sequence shown here is derived from an EMBL/GenBank/DDBJ whole genome shotgun (WGS) entry which is preliminary data.</text>
</comment>
<evidence type="ECO:0000256" key="2">
    <source>
        <dbReference type="ARBA" id="ARBA00006490"/>
    </source>
</evidence>
<dbReference type="PIRSF" id="PIRSF005572">
    <property type="entry name" value="NifS"/>
    <property type="match status" value="1"/>
</dbReference>
<dbReference type="InterPro" id="IPR015421">
    <property type="entry name" value="PyrdxlP-dep_Trfase_major"/>
</dbReference>
<evidence type="ECO:0000259" key="9">
    <source>
        <dbReference type="Pfam" id="PF00266"/>
    </source>
</evidence>
<feature type="domain" description="Aminotransferase class V" evidence="9">
    <location>
        <begin position="4"/>
        <end position="367"/>
    </location>
</feature>